<organism evidence="2 3">
    <name type="scientific">Roseibium alexandrii</name>
    <dbReference type="NCBI Taxonomy" id="388408"/>
    <lineage>
        <taxon>Bacteria</taxon>
        <taxon>Pseudomonadati</taxon>
        <taxon>Pseudomonadota</taxon>
        <taxon>Alphaproteobacteria</taxon>
        <taxon>Hyphomicrobiales</taxon>
        <taxon>Stappiaceae</taxon>
        <taxon>Roseibium</taxon>
    </lineage>
</organism>
<dbReference type="STRING" id="388408.LAX5112_02899"/>
<dbReference type="InterPro" id="IPR052698">
    <property type="entry name" value="MoCofactor_Util/Proc"/>
</dbReference>
<evidence type="ECO:0000313" key="2">
    <source>
        <dbReference type="EMBL" id="CTQ71660.1"/>
    </source>
</evidence>
<accession>A0A0M7ABS9</accession>
<protein>
    <submittedName>
        <fullName evidence="2">Putative xanthine dehydrogenase subunit A</fullName>
        <ecNumber evidence="2">1.17.1.4</ecNumber>
    </submittedName>
</protein>
<dbReference type="RefSeq" id="WP_055672409.1">
    <property type="nucleotide sequence ID" value="NZ_CXWD01000010.1"/>
</dbReference>
<keyword evidence="3" id="KW-1185">Reference proteome</keyword>
<dbReference type="OrthoDB" id="9815497at2"/>
<dbReference type="PANTHER" id="PTHR30388:SF4">
    <property type="entry name" value="MOLYBDENUM COFACTOR INSERTION CHAPERONE PAOD"/>
    <property type="match status" value="1"/>
</dbReference>
<evidence type="ECO:0000313" key="3">
    <source>
        <dbReference type="Proteomes" id="UP000053235"/>
    </source>
</evidence>
<sequence>MDLSLLSQLNAERAARRAAILVTNMTDGSQRMIKQNVAYRNDLLAEEFDKRFLSGKSGLVKTDAGEAFLTVSVPAPRLVLIGAVHISQALVPMAEIAGFNVSVIDPRTAFATEDRFPGSSLLAEWPEDVLSDQPFDPYTAVAAVTHDPKIDDYPLMEALKTGCFYVGALGSKKTHGKRLERFREAGLSVDVMSRIEAPIGLDIGAASPQEIAVAVLASVIKALRKPGGVPA</sequence>
<dbReference type="EC" id="1.17.1.4" evidence="2"/>
<dbReference type="InterPro" id="IPR027051">
    <property type="entry name" value="XdhC_Rossmann_dom"/>
</dbReference>
<proteinExistence type="predicted"/>
<dbReference type="EMBL" id="CXWD01000010">
    <property type="protein sequence ID" value="CTQ71660.1"/>
    <property type="molecule type" value="Genomic_DNA"/>
</dbReference>
<dbReference type="Gene3D" id="3.40.50.720">
    <property type="entry name" value="NAD(P)-binding Rossmann-like Domain"/>
    <property type="match status" value="1"/>
</dbReference>
<evidence type="ECO:0000259" key="1">
    <source>
        <dbReference type="Pfam" id="PF13478"/>
    </source>
</evidence>
<dbReference type="Proteomes" id="UP000053235">
    <property type="component" value="Unassembled WGS sequence"/>
</dbReference>
<dbReference type="GO" id="GO:0004854">
    <property type="term" value="F:xanthine dehydrogenase activity"/>
    <property type="evidence" value="ECO:0007669"/>
    <property type="project" value="UniProtKB-EC"/>
</dbReference>
<dbReference type="AlphaFoldDB" id="A0A0M7ABS9"/>
<keyword evidence="2" id="KW-0560">Oxidoreductase</keyword>
<name>A0A0M7ABS9_9HYPH</name>
<dbReference type="Pfam" id="PF13478">
    <property type="entry name" value="XdhC_C"/>
    <property type="match status" value="1"/>
</dbReference>
<feature type="domain" description="XdhC Rossmann" evidence="1">
    <location>
        <begin position="78"/>
        <end position="218"/>
    </location>
</feature>
<dbReference type="PANTHER" id="PTHR30388">
    <property type="entry name" value="ALDEHYDE OXIDOREDUCTASE MOLYBDENUM COFACTOR ASSEMBLY PROTEIN"/>
    <property type="match status" value="1"/>
</dbReference>
<gene>
    <name evidence="2" type="primary">pucA_2</name>
    <name evidence="2" type="ORF">LAX5112_02899</name>
</gene>
<reference evidence="3" key="1">
    <citation type="submission" date="2015-07" db="EMBL/GenBank/DDBJ databases">
        <authorList>
            <person name="Rodrigo-Torres Lidia"/>
            <person name="Arahal R.David."/>
        </authorList>
    </citation>
    <scope>NUCLEOTIDE SEQUENCE [LARGE SCALE GENOMIC DNA]</scope>
    <source>
        <strain evidence="3">CECT 5112</strain>
    </source>
</reference>